<evidence type="ECO:0000313" key="2">
    <source>
        <dbReference type="EMBL" id="KFB07588.1"/>
    </source>
</evidence>
<dbReference type="SUPFAM" id="SSF55811">
    <property type="entry name" value="Nudix"/>
    <property type="match status" value="1"/>
</dbReference>
<gene>
    <name evidence="2" type="ORF">P271_433</name>
</gene>
<dbReference type="PROSITE" id="PS51462">
    <property type="entry name" value="NUDIX"/>
    <property type="match status" value="1"/>
</dbReference>
<accession>A0A084U3Q2</accession>
<sequence>MNKNEIICLYDVNKNYLNKQIYRHDIKNQIKGKEYHLVVNVFCIDKKTKKILITKRDIQKEYGNTWECTAGKCIEFENTIDAGIRELYEETGLSCNKTDLKLINTFVFNKYIVDTYICSIDFNIEDVILQEGETIDKMMINYNDLLGMIKNDKFCYSIQRRIGFYLKDIKDFIDNI</sequence>
<protein>
    <submittedName>
        <fullName evidence="2">Nudix hydrolase superfamily protein</fullName>
    </submittedName>
</protein>
<dbReference type="Proteomes" id="UP000028523">
    <property type="component" value="Unassembled WGS sequence"/>
</dbReference>
<name>A0A084U3Q2_MALIO</name>
<dbReference type="RefSeq" id="WP_036451896.1">
    <property type="nucleotide sequence ID" value="NZ_AWQU01000076.1"/>
</dbReference>
<organism evidence="2 3">
    <name type="scientific">Malacoplasma iowae DK-CPA</name>
    <dbReference type="NCBI Taxonomy" id="1394179"/>
    <lineage>
        <taxon>Bacteria</taxon>
        <taxon>Bacillati</taxon>
        <taxon>Mycoplasmatota</taxon>
        <taxon>Mycoplasmoidales</taxon>
        <taxon>Mycoplasmoidaceae</taxon>
        <taxon>Malacoplasma</taxon>
    </lineage>
</organism>
<reference evidence="2 3" key="1">
    <citation type="journal article" date="2014" name="PLoS ONE">
        <title>Reduction of Hydrogen Peroxide Accumulation and Toxicity by a Catalase from Mycoplasma iowae.</title>
        <authorList>
            <person name="Pritchard R.E."/>
            <person name="Prassinos A.J."/>
            <person name="Osborne J.D."/>
            <person name="Raviv Z."/>
            <person name="Balish M.F."/>
        </authorList>
    </citation>
    <scope>NUCLEOTIDE SEQUENCE [LARGE SCALE GENOMIC DNA]</scope>
    <source>
        <strain evidence="2 3">DK-CPA</strain>
    </source>
</reference>
<proteinExistence type="predicted"/>
<dbReference type="InterPro" id="IPR000086">
    <property type="entry name" value="NUDIX_hydrolase_dom"/>
</dbReference>
<dbReference type="InterPro" id="IPR015797">
    <property type="entry name" value="NUDIX_hydrolase-like_dom_sf"/>
</dbReference>
<dbReference type="AlphaFoldDB" id="A0A084U3Q2"/>
<dbReference type="EMBL" id="AWQU01000076">
    <property type="protein sequence ID" value="KFB07588.1"/>
    <property type="molecule type" value="Genomic_DNA"/>
</dbReference>
<comment type="caution">
    <text evidence="2">The sequence shown here is derived from an EMBL/GenBank/DDBJ whole genome shotgun (WGS) entry which is preliminary data.</text>
</comment>
<dbReference type="GO" id="GO:0016787">
    <property type="term" value="F:hydrolase activity"/>
    <property type="evidence" value="ECO:0007669"/>
    <property type="project" value="UniProtKB-KW"/>
</dbReference>
<dbReference type="Gene3D" id="3.90.79.10">
    <property type="entry name" value="Nucleoside Triphosphate Pyrophosphohydrolase"/>
    <property type="match status" value="1"/>
</dbReference>
<evidence type="ECO:0000259" key="1">
    <source>
        <dbReference type="PROSITE" id="PS51462"/>
    </source>
</evidence>
<evidence type="ECO:0000313" key="3">
    <source>
        <dbReference type="Proteomes" id="UP000028523"/>
    </source>
</evidence>
<dbReference type="Pfam" id="PF00293">
    <property type="entry name" value="NUDIX"/>
    <property type="match status" value="1"/>
</dbReference>
<keyword evidence="2" id="KW-0378">Hydrolase</keyword>
<feature type="domain" description="Nudix hydrolase" evidence="1">
    <location>
        <begin position="34"/>
        <end position="162"/>
    </location>
</feature>
<keyword evidence="3" id="KW-1185">Reference proteome</keyword>